<reference evidence="2" key="1">
    <citation type="submission" date="2023-06" db="EMBL/GenBank/DDBJ databases">
        <authorList>
            <person name="Zeman M."/>
            <person name="Kubasova T."/>
            <person name="Jahodarova E."/>
            <person name="Nykrynova M."/>
            <person name="Rychlik I."/>
        </authorList>
    </citation>
    <scope>NUCLEOTIDE SEQUENCE</scope>
    <source>
        <strain evidence="2">ET15</strain>
        <strain evidence="1">ET37</strain>
    </source>
</reference>
<comment type="caution">
    <text evidence="2">The sequence shown here is derived from an EMBL/GenBank/DDBJ whole genome shotgun (WGS) entry which is preliminary data.</text>
</comment>
<name>A0AAW7JVZ5_9BACT</name>
<dbReference type="AlphaFoldDB" id="A0AAW7JVZ5"/>
<evidence type="ECO:0000313" key="1">
    <source>
        <dbReference type="EMBL" id="MDN0023339.1"/>
    </source>
</evidence>
<protein>
    <submittedName>
        <fullName evidence="2">Uncharacterized protein</fullName>
    </submittedName>
</protein>
<evidence type="ECO:0000313" key="2">
    <source>
        <dbReference type="EMBL" id="MDN0025981.1"/>
    </source>
</evidence>
<sequence>MLKKKKITRMNLIGLRQSYVVLSDGEQRELVGCGSGTFNDPYTKEEFWGMMADLNHPWTGGYVMGMGYFMPEWNIYYSSTNNCSSANNNVISFFDDASSIYRNLYGAYEDAVNTVTDAVNGFTLNFSVKKYLFDMIKGCEMGKTAQGYIRFTKAAFKGCGITGVALSAARTLNDPSPKNIVNTAITVSATVLGPGGTVVFTILDMSGTVDYVSEKIAEKIEEYM</sequence>
<accession>A0AAW7JVZ5</accession>
<gene>
    <name evidence="1" type="ORF">QVN81_09940</name>
    <name evidence="2" type="ORF">QVN84_10690</name>
</gene>
<organism evidence="2 4">
    <name type="scientific">Leyella lascolaii</name>
    <dbReference type="NCBI Taxonomy" id="1776379"/>
    <lineage>
        <taxon>Bacteria</taxon>
        <taxon>Pseudomonadati</taxon>
        <taxon>Bacteroidota</taxon>
        <taxon>Bacteroidia</taxon>
        <taxon>Bacteroidales</taxon>
        <taxon>Prevotellaceae</taxon>
        <taxon>Leyella</taxon>
    </lineage>
</organism>
<dbReference type="EMBL" id="JAUEIF010000010">
    <property type="protein sequence ID" value="MDN0025981.1"/>
    <property type="molecule type" value="Genomic_DNA"/>
</dbReference>
<dbReference type="RefSeq" id="WP_068856179.1">
    <property type="nucleotide sequence ID" value="NZ_JAUEIE010000010.1"/>
</dbReference>
<evidence type="ECO:0000313" key="4">
    <source>
        <dbReference type="Proteomes" id="UP001168478"/>
    </source>
</evidence>
<evidence type="ECO:0000313" key="3">
    <source>
        <dbReference type="Proteomes" id="UP001167831"/>
    </source>
</evidence>
<reference evidence="2" key="2">
    <citation type="submission" date="2023-08" db="EMBL/GenBank/DDBJ databases">
        <title>Identification and characterization of horizontal gene transfer across gut microbiota members of farm animals based on homology search.</title>
        <authorList>
            <person name="Schwarzerova J."/>
            <person name="Nykrynova M."/>
            <person name="Jureckova K."/>
            <person name="Cejkova D."/>
            <person name="Rychlik I."/>
        </authorList>
    </citation>
    <scope>NUCLEOTIDE SEQUENCE</scope>
    <source>
        <strain evidence="2">ET15</strain>
        <strain evidence="1">ET37</strain>
    </source>
</reference>
<proteinExistence type="predicted"/>
<dbReference type="Proteomes" id="UP001168478">
    <property type="component" value="Unassembled WGS sequence"/>
</dbReference>
<keyword evidence="3" id="KW-1185">Reference proteome</keyword>
<dbReference type="EMBL" id="JAUEIE010000010">
    <property type="protein sequence ID" value="MDN0023339.1"/>
    <property type="molecule type" value="Genomic_DNA"/>
</dbReference>
<dbReference type="Proteomes" id="UP001167831">
    <property type="component" value="Unassembled WGS sequence"/>
</dbReference>